<keyword evidence="2" id="KW-1185">Reference proteome</keyword>
<proteinExistence type="predicted"/>
<dbReference type="EMBL" id="KB742629">
    <property type="protein sequence ID" value="EOB06237.1"/>
    <property type="molecule type" value="Genomic_DNA"/>
</dbReference>
<organism evidence="1 2">
    <name type="scientific">Anas platyrhynchos</name>
    <name type="common">Mallard</name>
    <name type="synonym">Anas boschas</name>
    <dbReference type="NCBI Taxonomy" id="8839"/>
    <lineage>
        <taxon>Eukaryota</taxon>
        <taxon>Metazoa</taxon>
        <taxon>Chordata</taxon>
        <taxon>Craniata</taxon>
        <taxon>Vertebrata</taxon>
        <taxon>Euteleostomi</taxon>
        <taxon>Archelosauria</taxon>
        <taxon>Archosauria</taxon>
        <taxon>Dinosauria</taxon>
        <taxon>Saurischia</taxon>
        <taxon>Theropoda</taxon>
        <taxon>Coelurosauria</taxon>
        <taxon>Aves</taxon>
        <taxon>Neognathae</taxon>
        <taxon>Galloanserae</taxon>
        <taxon>Anseriformes</taxon>
        <taxon>Anatidae</taxon>
        <taxon>Anatinae</taxon>
        <taxon>Anas</taxon>
    </lineage>
</organism>
<sequence length="153" mass="17195">MSVSASTYLVTRLQTKLHNCKPKSSVLLVVEQDTAKVQFKIMSTKPRYRHMPLAHTIVNGKPCICSPVNDPVSDPLGACFSCRNRNLVMFEMPLGVQNTWQICQRSLGDCKSSTEEAAGQKVKLTKAFQVKSLETCQFDFSQWKNGIFVHKIN</sequence>
<gene>
    <name evidence="1" type="ORF">Anapl_01226</name>
</gene>
<dbReference type="Proteomes" id="UP000296049">
    <property type="component" value="Unassembled WGS sequence"/>
</dbReference>
<accession>R0K8T4</accession>
<reference evidence="2" key="1">
    <citation type="journal article" date="2013" name="Nat. Genet.">
        <title>The duck genome and transcriptome provide insight into an avian influenza virus reservoir species.</title>
        <authorList>
            <person name="Huang Y."/>
            <person name="Li Y."/>
            <person name="Burt D.W."/>
            <person name="Chen H."/>
            <person name="Zhang Y."/>
            <person name="Qian W."/>
            <person name="Kim H."/>
            <person name="Gan S."/>
            <person name="Zhao Y."/>
            <person name="Li J."/>
            <person name="Yi K."/>
            <person name="Feng H."/>
            <person name="Zhu P."/>
            <person name="Li B."/>
            <person name="Liu Q."/>
            <person name="Fairley S."/>
            <person name="Magor K.E."/>
            <person name="Du Z."/>
            <person name="Hu X."/>
            <person name="Goodman L."/>
            <person name="Tafer H."/>
            <person name="Vignal A."/>
            <person name="Lee T."/>
            <person name="Kim K.W."/>
            <person name="Sheng Z."/>
            <person name="An Y."/>
            <person name="Searle S."/>
            <person name="Herrero J."/>
            <person name="Groenen M.A."/>
            <person name="Crooijmans R.P."/>
            <person name="Faraut T."/>
            <person name="Cai Q."/>
            <person name="Webster R.G."/>
            <person name="Aldridge J.R."/>
            <person name="Warren W.C."/>
            <person name="Bartschat S."/>
            <person name="Kehr S."/>
            <person name="Marz M."/>
            <person name="Stadler P.F."/>
            <person name="Smith J."/>
            <person name="Kraus R.H."/>
            <person name="Zhao Y."/>
            <person name="Ren L."/>
            <person name="Fei J."/>
            <person name="Morisson M."/>
            <person name="Kaiser P."/>
            <person name="Griffin D.K."/>
            <person name="Rao M."/>
            <person name="Pitel F."/>
            <person name="Wang J."/>
            <person name="Li N."/>
        </authorList>
    </citation>
    <scope>NUCLEOTIDE SEQUENCE [LARGE SCALE GENOMIC DNA]</scope>
</reference>
<name>R0K8T4_ANAPL</name>
<dbReference type="AlphaFoldDB" id="R0K8T4"/>
<protein>
    <submittedName>
        <fullName evidence="1">Uncharacterized protein</fullName>
    </submittedName>
</protein>
<evidence type="ECO:0000313" key="2">
    <source>
        <dbReference type="Proteomes" id="UP000296049"/>
    </source>
</evidence>
<evidence type="ECO:0000313" key="1">
    <source>
        <dbReference type="EMBL" id="EOB06237.1"/>
    </source>
</evidence>